<evidence type="ECO:0000256" key="1">
    <source>
        <dbReference type="SAM" id="MobiDB-lite"/>
    </source>
</evidence>
<dbReference type="EMBL" id="JAZHXI010000007">
    <property type="protein sequence ID" value="KAL2069750.1"/>
    <property type="molecule type" value="Genomic_DNA"/>
</dbReference>
<proteinExistence type="predicted"/>
<dbReference type="Proteomes" id="UP001595075">
    <property type="component" value="Unassembled WGS sequence"/>
</dbReference>
<name>A0ABR4CIE9_9HELO</name>
<accession>A0ABR4CIE9</accession>
<comment type="caution">
    <text evidence="2">The sequence shown here is derived from an EMBL/GenBank/DDBJ whole genome shotgun (WGS) entry which is preliminary data.</text>
</comment>
<gene>
    <name evidence="2" type="ORF">VTL71DRAFT_14429</name>
</gene>
<feature type="region of interest" description="Disordered" evidence="1">
    <location>
        <begin position="63"/>
        <end position="83"/>
    </location>
</feature>
<evidence type="ECO:0000313" key="2">
    <source>
        <dbReference type="EMBL" id="KAL2069750.1"/>
    </source>
</evidence>
<protein>
    <submittedName>
        <fullName evidence="2">Uncharacterized protein</fullName>
    </submittedName>
</protein>
<evidence type="ECO:0000313" key="3">
    <source>
        <dbReference type="Proteomes" id="UP001595075"/>
    </source>
</evidence>
<keyword evidence="3" id="KW-1185">Reference proteome</keyword>
<organism evidence="2 3">
    <name type="scientific">Oculimacula yallundae</name>
    <dbReference type="NCBI Taxonomy" id="86028"/>
    <lineage>
        <taxon>Eukaryota</taxon>
        <taxon>Fungi</taxon>
        <taxon>Dikarya</taxon>
        <taxon>Ascomycota</taxon>
        <taxon>Pezizomycotina</taxon>
        <taxon>Leotiomycetes</taxon>
        <taxon>Helotiales</taxon>
        <taxon>Ploettnerulaceae</taxon>
        <taxon>Oculimacula</taxon>
    </lineage>
</organism>
<sequence length="133" mass="15061">MITVMTMTRHVSMDAWRLLWDHNSLLSSLNNSMLLFPAGTLLDLAFTSYLIYLTISHPTPPDWVGKEEQKNGRPGYAGTSGRWGIGGVDRDSYRKTTNPSIARWSPLSASLLIRQWLRLSRDRELVSTCFSMA</sequence>
<reference evidence="2 3" key="1">
    <citation type="journal article" date="2024" name="Commun. Biol.">
        <title>Comparative genomic analysis of thermophilic fungi reveals convergent evolutionary adaptations and gene losses.</title>
        <authorList>
            <person name="Steindorff A.S."/>
            <person name="Aguilar-Pontes M.V."/>
            <person name="Robinson A.J."/>
            <person name="Andreopoulos B."/>
            <person name="LaButti K."/>
            <person name="Kuo A."/>
            <person name="Mondo S."/>
            <person name="Riley R."/>
            <person name="Otillar R."/>
            <person name="Haridas S."/>
            <person name="Lipzen A."/>
            <person name="Grimwood J."/>
            <person name="Schmutz J."/>
            <person name="Clum A."/>
            <person name="Reid I.D."/>
            <person name="Moisan M.C."/>
            <person name="Butler G."/>
            <person name="Nguyen T.T.M."/>
            <person name="Dewar K."/>
            <person name="Conant G."/>
            <person name="Drula E."/>
            <person name="Henrissat B."/>
            <person name="Hansel C."/>
            <person name="Singer S."/>
            <person name="Hutchinson M.I."/>
            <person name="de Vries R.P."/>
            <person name="Natvig D.O."/>
            <person name="Powell A.J."/>
            <person name="Tsang A."/>
            <person name="Grigoriev I.V."/>
        </authorList>
    </citation>
    <scope>NUCLEOTIDE SEQUENCE [LARGE SCALE GENOMIC DNA]</scope>
    <source>
        <strain evidence="2 3">CBS 494.80</strain>
    </source>
</reference>